<evidence type="ECO:0000259" key="7">
    <source>
        <dbReference type="PROSITE" id="PS50983"/>
    </source>
</evidence>
<dbReference type="EMBL" id="JAEKJA010000038">
    <property type="protein sequence ID" value="MBJ3778772.1"/>
    <property type="molecule type" value="Genomic_DNA"/>
</dbReference>
<dbReference type="SUPFAM" id="SSF53807">
    <property type="entry name" value="Helical backbone' metal receptor"/>
    <property type="match status" value="1"/>
</dbReference>
<evidence type="ECO:0000256" key="1">
    <source>
        <dbReference type="ARBA" id="ARBA00004196"/>
    </source>
</evidence>
<dbReference type="Pfam" id="PF01497">
    <property type="entry name" value="Peripla_BP_2"/>
    <property type="match status" value="1"/>
</dbReference>
<comment type="subcellular location">
    <subcellularLocation>
        <location evidence="1">Cell envelope</location>
    </subcellularLocation>
</comment>
<gene>
    <name evidence="8" type="ORF">JCR33_23935</name>
</gene>
<sequence length="297" mass="30592">MTRLCAAALLGISLTTAAGAATVQTARGPVTVETTPETVAVYDIAALDTLDALGVPVAGVPSKVYLPSLETLAATAEPVGTLFEPDLEALNALSPDLVIVGGRSATQLDATARVAPSIDMTIDGERLLEDARRRIHDYGTLFGKESEAAALTAALEADLAAARQAAAGKGDALVVLTNGPKISVYGPGSRFGWIHDELAIPPAVDDLEPSIHGEAVTFEFIAAADPDWLIVLDRAAAIGSGEQSAQATLDNALVRATTAWREGHVIYLPAADFYIAAGGARATRHLLTALTAGFSAD</sequence>
<feature type="chain" id="PRO_5037933841" evidence="6">
    <location>
        <begin position="21"/>
        <end position="297"/>
    </location>
</feature>
<feature type="domain" description="Fe/B12 periplasmic-binding" evidence="7">
    <location>
        <begin position="38"/>
        <end position="297"/>
    </location>
</feature>
<dbReference type="PROSITE" id="PS50983">
    <property type="entry name" value="FE_B12_PBP"/>
    <property type="match status" value="1"/>
</dbReference>
<evidence type="ECO:0000256" key="3">
    <source>
        <dbReference type="ARBA" id="ARBA00022448"/>
    </source>
</evidence>
<reference evidence="8" key="1">
    <citation type="submission" date="2020-12" db="EMBL/GenBank/DDBJ databases">
        <title>Bacterial taxonomy.</title>
        <authorList>
            <person name="Pan X."/>
        </authorList>
    </citation>
    <scope>NUCLEOTIDE SEQUENCE</scope>
    <source>
        <strain evidence="8">B2012</strain>
    </source>
</reference>
<keyword evidence="5 6" id="KW-0732">Signal</keyword>
<dbReference type="PANTHER" id="PTHR30532:SF28">
    <property type="entry name" value="PETROBACTIN-BINDING PROTEIN YCLQ"/>
    <property type="match status" value="1"/>
</dbReference>
<comment type="caution">
    <text evidence="8">The sequence shown here is derived from an EMBL/GenBank/DDBJ whole genome shotgun (WGS) entry which is preliminary data.</text>
</comment>
<evidence type="ECO:0000256" key="2">
    <source>
        <dbReference type="ARBA" id="ARBA00008814"/>
    </source>
</evidence>
<evidence type="ECO:0000256" key="5">
    <source>
        <dbReference type="ARBA" id="ARBA00022729"/>
    </source>
</evidence>
<dbReference type="Gene3D" id="3.40.50.1980">
    <property type="entry name" value="Nitrogenase molybdenum iron protein domain"/>
    <property type="match status" value="2"/>
</dbReference>
<accession>A0A934IRH8</accession>
<dbReference type="InterPro" id="IPR033870">
    <property type="entry name" value="FatB"/>
</dbReference>
<dbReference type="CDD" id="cd01140">
    <property type="entry name" value="FatB"/>
    <property type="match status" value="1"/>
</dbReference>
<dbReference type="InterPro" id="IPR051313">
    <property type="entry name" value="Bact_iron-sidero_bind"/>
</dbReference>
<keyword evidence="4" id="KW-0408">Iron</keyword>
<dbReference type="GO" id="GO:0030288">
    <property type="term" value="C:outer membrane-bounded periplasmic space"/>
    <property type="evidence" value="ECO:0007669"/>
    <property type="project" value="TreeGrafter"/>
</dbReference>
<keyword evidence="4" id="KW-0410">Iron transport</keyword>
<evidence type="ECO:0000313" key="9">
    <source>
        <dbReference type="Proteomes" id="UP000609531"/>
    </source>
</evidence>
<feature type="signal peptide" evidence="6">
    <location>
        <begin position="1"/>
        <end position="20"/>
    </location>
</feature>
<dbReference type="InterPro" id="IPR002491">
    <property type="entry name" value="ABC_transptr_periplasmic_BD"/>
</dbReference>
<evidence type="ECO:0000256" key="4">
    <source>
        <dbReference type="ARBA" id="ARBA00022496"/>
    </source>
</evidence>
<keyword evidence="9" id="KW-1185">Reference proteome</keyword>
<evidence type="ECO:0000313" key="8">
    <source>
        <dbReference type="EMBL" id="MBJ3778772.1"/>
    </source>
</evidence>
<name>A0A934IRH8_9HYPH</name>
<organism evidence="8 9">
    <name type="scientific">Acuticoccus mangrovi</name>
    <dbReference type="NCBI Taxonomy" id="2796142"/>
    <lineage>
        <taxon>Bacteria</taxon>
        <taxon>Pseudomonadati</taxon>
        <taxon>Pseudomonadota</taxon>
        <taxon>Alphaproteobacteria</taxon>
        <taxon>Hyphomicrobiales</taxon>
        <taxon>Amorphaceae</taxon>
        <taxon>Acuticoccus</taxon>
    </lineage>
</organism>
<keyword evidence="4" id="KW-0406">Ion transport</keyword>
<comment type="similarity">
    <text evidence="2">Belongs to the bacterial solute-binding protein 8 family.</text>
</comment>
<keyword evidence="3" id="KW-0813">Transport</keyword>
<dbReference type="GO" id="GO:1901678">
    <property type="term" value="P:iron coordination entity transport"/>
    <property type="evidence" value="ECO:0007669"/>
    <property type="project" value="UniProtKB-ARBA"/>
</dbReference>
<evidence type="ECO:0000256" key="6">
    <source>
        <dbReference type="SAM" id="SignalP"/>
    </source>
</evidence>
<proteinExistence type="inferred from homology"/>
<protein>
    <submittedName>
        <fullName evidence="8">Siderophore ABC transporter substrate-binding protein</fullName>
    </submittedName>
</protein>
<dbReference type="PANTHER" id="PTHR30532">
    <property type="entry name" value="IRON III DICITRATE-BINDING PERIPLASMIC PROTEIN"/>
    <property type="match status" value="1"/>
</dbReference>
<dbReference type="Proteomes" id="UP000609531">
    <property type="component" value="Unassembled WGS sequence"/>
</dbReference>
<dbReference type="AlphaFoldDB" id="A0A934IRH8"/>